<keyword evidence="1" id="KW-0812">Transmembrane</keyword>
<evidence type="ECO:0000256" key="1">
    <source>
        <dbReference type="SAM" id="Phobius"/>
    </source>
</evidence>
<dbReference type="OrthoDB" id="259753at2"/>
<keyword evidence="1" id="KW-0472">Membrane</keyword>
<feature type="transmembrane region" description="Helical" evidence="1">
    <location>
        <begin position="90"/>
        <end position="107"/>
    </location>
</feature>
<feature type="transmembrane region" description="Helical" evidence="1">
    <location>
        <begin position="170"/>
        <end position="189"/>
    </location>
</feature>
<gene>
    <name evidence="2" type="ORF">DTL42_12080</name>
</gene>
<feature type="transmembrane region" description="Helical" evidence="1">
    <location>
        <begin position="56"/>
        <end position="78"/>
    </location>
</feature>
<sequence length="326" mass="36183">MKFPIDVSLEDQVLVLVLHFPLNPGWITATVAFLLGIVGMLLLMRGRGSLQGTTLTAAWGWAMVAWVSLMGCEIAIALCHEMQWPIADNHGRYLAAMSLFLPVLAQIGAKRRHLVVGQLLMVAFWLVLCIPVFRVGILDSAGKADPGWVWGSFLALLLVAELLNNLGTRFSPAAFCLAAAQGVMVYPYLPWATAEVTTGGALLAMGILLLGMGLVAFYWPVRAEAVRPEDRAWLDFRDQFGSYWAARVMQRVNDAAVRYEWGLWLGWDGFHQVEIVGSDPEFRDEVRQGLVACLRKLLGDFVDQQWLDDRLPKGNPKKNGMEDLEA</sequence>
<dbReference type="Proteomes" id="UP000253562">
    <property type="component" value="Unassembled WGS sequence"/>
</dbReference>
<dbReference type="RefSeq" id="WP_114368984.1">
    <property type="nucleotide sequence ID" value="NZ_QPEX01000024.1"/>
</dbReference>
<evidence type="ECO:0000313" key="2">
    <source>
        <dbReference type="EMBL" id="RCS49268.1"/>
    </source>
</evidence>
<reference evidence="2 3" key="1">
    <citation type="submission" date="2018-07" db="EMBL/GenBank/DDBJ databases">
        <title>Comparative genomes isolates from brazilian mangrove.</title>
        <authorList>
            <person name="De Araujo J.E."/>
            <person name="Taketani R.G."/>
            <person name="Silva M.C.P."/>
            <person name="Lourenco M.V."/>
            <person name="Oliveira V.M."/>
            <person name="Andreote F.D."/>
        </authorList>
    </citation>
    <scope>NUCLEOTIDE SEQUENCE [LARGE SCALE GENOMIC DNA]</scope>
    <source>
        <strain evidence="2 3">HEX PRIS-MGV</strain>
    </source>
</reference>
<keyword evidence="1" id="KW-1133">Transmembrane helix</keyword>
<proteinExistence type="predicted"/>
<feature type="transmembrane region" description="Helical" evidence="1">
    <location>
        <begin position="25"/>
        <end position="44"/>
    </location>
</feature>
<evidence type="ECO:0000313" key="3">
    <source>
        <dbReference type="Proteomes" id="UP000253562"/>
    </source>
</evidence>
<feature type="transmembrane region" description="Helical" evidence="1">
    <location>
        <begin position="114"/>
        <end position="135"/>
    </location>
</feature>
<organism evidence="2 3">
    <name type="scientific">Bremerella cremea</name>
    <dbReference type="NCBI Taxonomy" id="1031537"/>
    <lineage>
        <taxon>Bacteria</taxon>
        <taxon>Pseudomonadati</taxon>
        <taxon>Planctomycetota</taxon>
        <taxon>Planctomycetia</taxon>
        <taxon>Pirellulales</taxon>
        <taxon>Pirellulaceae</taxon>
        <taxon>Bremerella</taxon>
    </lineage>
</organism>
<comment type="caution">
    <text evidence="2">The sequence shown here is derived from an EMBL/GenBank/DDBJ whole genome shotgun (WGS) entry which is preliminary data.</text>
</comment>
<dbReference type="AlphaFoldDB" id="A0A368KQV9"/>
<protein>
    <submittedName>
        <fullName evidence="2">Uncharacterized protein</fullName>
    </submittedName>
</protein>
<accession>A0A368KQV9</accession>
<name>A0A368KQV9_9BACT</name>
<dbReference type="EMBL" id="QPEX01000024">
    <property type="protein sequence ID" value="RCS49268.1"/>
    <property type="molecule type" value="Genomic_DNA"/>
</dbReference>
<feature type="transmembrane region" description="Helical" evidence="1">
    <location>
        <begin position="147"/>
        <end position="163"/>
    </location>
</feature>
<feature type="transmembrane region" description="Helical" evidence="1">
    <location>
        <begin position="201"/>
        <end position="221"/>
    </location>
</feature>